<organism evidence="1 2">
    <name type="scientific">Candidatus Nomurabacteria bacterium GW2011_GWC2_39_41</name>
    <dbReference type="NCBI Taxonomy" id="1618754"/>
    <lineage>
        <taxon>Bacteria</taxon>
        <taxon>Candidatus Nomuraibacteriota</taxon>
    </lineage>
</organism>
<accession>A0A837HSM7</accession>
<evidence type="ECO:0008006" key="3">
    <source>
        <dbReference type="Google" id="ProtNLM"/>
    </source>
</evidence>
<sequence length="149" mass="15973">MVIEILIVASIITVSILAAMAVSQKSIYVMRQAFHATQAGFLLEEGAEAVRILRDNAWSNISSLTAGTNYYTTFSGGTWTLSATANTVGIFTRTVTVASVSRDNVTKDIVTSGGTDDTGTKLVTVTVFWSEAGTTVTKTLKFYIINIFS</sequence>
<dbReference type="Proteomes" id="UP000034656">
    <property type="component" value="Unassembled WGS sequence"/>
</dbReference>
<evidence type="ECO:0000313" key="1">
    <source>
        <dbReference type="EMBL" id="KKR20781.1"/>
    </source>
</evidence>
<reference evidence="1 2" key="1">
    <citation type="journal article" date="2015" name="Nature">
        <title>rRNA introns, odd ribosomes, and small enigmatic genomes across a large radiation of phyla.</title>
        <authorList>
            <person name="Brown C.T."/>
            <person name="Hug L.A."/>
            <person name="Thomas B.C."/>
            <person name="Sharon I."/>
            <person name="Castelle C.J."/>
            <person name="Singh A."/>
            <person name="Wilkins M.J."/>
            <person name="Williams K.H."/>
            <person name="Banfield J.F."/>
        </authorList>
    </citation>
    <scope>NUCLEOTIDE SEQUENCE [LARGE SCALE GENOMIC DNA]</scope>
</reference>
<gene>
    <name evidence="1" type="ORF">UT51_C0002G0216</name>
</gene>
<dbReference type="AlphaFoldDB" id="A0A837HSM7"/>
<dbReference type="EMBL" id="LBXB01000002">
    <property type="protein sequence ID" value="KKR20781.1"/>
    <property type="molecule type" value="Genomic_DNA"/>
</dbReference>
<protein>
    <recommendedName>
        <fullName evidence="3">Type 4 fimbrial biogenesis protein PilX N-terminal domain-containing protein</fullName>
    </recommendedName>
</protein>
<name>A0A837HSM7_9BACT</name>
<comment type="caution">
    <text evidence="1">The sequence shown here is derived from an EMBL/GenBank/DDBJ whole genome shotgun (WGS) entry which is preliminary data.</text>
</comment>
<proteinExistence type="predicted"/>
<evidence type="ECO:0000313" key="2">
    <source>
        <dbReference type="Proteomes" id="UP000034656"/>
    </source>
</evidence>